<comment type="caution">
    <text evidence="1">The sequence shown here is derived from an EMBL/GenBank/DDBJ whole genome shotgun (WGS) entry which is preliminary data.</text>
</comment>
<sequence length="175" mass="19961">MTDKHNFEHAVRAKESNFPEDGVESSVQDAEIREISRVSAIFTSLLAGLALFSNGFHTHIIGYMKAILKDLCKDGMSSTISTKIISYLIWRVSSVHQEVRDFRYAPRIDRQNWASYWTCLRSVLPGARSRLVLADRSRDLENEDSKFRAYLTVHGLSTDFGESLEKEIKITGFKI</sequence>
<dbReference type="EMBL" id="LFZO01000035">
    <property type="protein sequence ID" value="KXT16517.1"/>
    <property type="molecule type" value="Genomic_DNA"/>
</dbReference>
<gene>
    <name evidence="1" type="ORF">AC579_1348</name>
</gene>
<dbReference type="STRING" id="113226.A0A139INY5"/>
<organism evidence="1 2">
    <name type="scientific">Pseudocercospora musae</name>
    <dbReference type="NCBI Taxonomy" id="113226"/>
    <lineage>
        <taxon>Eukaryota</taxon>
        <taxon>Fungi</taxon>
        <taxon>Dikarya</taxon>
        <taxon>Ascomycota</taxon>
        <taxon>Pezizomycotina</taxon>
        <taxon>Dothideomycetes</taxon>
        <taxon>Dothideomycetidae</taxon>
        <taxon>Mycosphaerellales</taxon>
        <taxon>Mycosphaerellaceae</taxon>
        <taxon>Pseudocercospora</taxon>
    </lineage>
</organism>
<reference evidence="1 2" key="1">
    <citation type="submission" date="2015-07" db="EMBL/GenBank/DDBJ databases">
        <title>Comparative genomics of the Sigatoka disease complex on banana suggests a link between parallel evolutionary changes in Pseudocercospora fijiensis and Pseudocercospora eumusae and increased virulence on the banana host.</title>
        <authorList>
            <person name="Chang T.-C."/>
            <person name="Salvucci A."/>
            <person name="Crous P.W."/>
            <person name="Stergiopoulos I."/>
        </authorList>
    </citation>
    <scope>NUCLEOTIDE SEQUENCE [LARGE SCALE GENOMIC DNA]</scope>
    <source>
        <strain evidence="1 2">CBS 116634</strain>
    </source>
</reference>
<keyword evidence="2" id="KW-1185">Reference proteome</keyword>
<dbReference type="OrthoDB" id="2153661at2759"/>
<proteinExistence type="predicted"/>
<dbReference type="AlphaFoldDB" id="A0A139INY5"/>
<protein>
    <submittedName>
        <fullName evidence="1">Uncharacterized protein</fullName>
    </submittedName>
</protein>
<name>A0A139INY5_9PEZI</name>
<evidence type="ECO:0000313" key="1">
    <source>
        <dbReference type="EMBL" id="KXT16517.1"/>
    </source>
</evidence>
<accession>A0A139INY5</accession>
<evidence type="ECO:0000313" key="2">
    <source>
        <dbReference type="Proteomes" id="UP000073492"/>
    </source>
</evidence>
<dbReference type="Proteomes" id="UP000073492">
    <property type="component" value="Unassembled WGS sequence"/>
</dbReference>